<feature type="transmembrane region" description="Helical" evidence="1">
    <location>
        <begin position="38"/>
        <end position="63"/>
    </location>
</feature>
<keyword evidence="1" id="KW-1133">Transmembrane helix</keyword>
<dbReference type="Proteomes" id="UP000199478">
    <property type="component" value="Unassembled WGS sequence"/>
</dbReference>
<reference evidence="3" key="1">
    <citation type="submission" date="2016-10" db="EMBL/GenBank/DDBJ databases">
        <authorList>
            <person name="Varghese N."/>
            <person name="Submissions S."/>
        </authorList>
    </citation>
    <scope>NUCLEOTIDE SEQUENCE [LARGE SCALE GENOMIC DNA]</scope>
    <source>
        <strain evidence="3">DSM 26879</strain>
    </source>
</reference>
<dbReference type="RefSeq" id="WP_090195323.1">
    <property type="nucleotide sequence ID" value="NZ_FOYP01000001.1"/>
</dbReference>
<sequence>MGELIADSLFLPALIIAALGFVVPRLLAQVLPEGVTPLMLNALLSTLILFLIVASFFVGLYLWQGMPFAQIMAPGWAENISFFGRLGLMSAIIWGPIMLLSVAALPRKWVNKTW</sequence>
<feature type="transmembrane region" description="Helical" evidence="1">
    <location>
        <begin position="83"/>
        <end position="105"/>
    </location>
</feature>
<keyword evidence="3" id="KW-1185">Reference proteome</keyword>
<keyword evidence="1" id="KW-0472">Membrane</keyword>
<proteinExistence type="predicted"/>
<organism evidence="2 3">
    <name type="scientific">Yoonia tamlensis</name>
    <dbReference type="NCBI Taxonomy" id="390270"/>
    <lineage>
        <taxon>Bacteria</taxon>
        <taxon>Pseudomonadati</taxon>
        <taxon>Pseudomonadota</taxon>
        <taxon>Alphaproteobacteria</taxon>
        <taxon>Rhodobacterales</taxon>
        <taxon>Paracoccaceae</taxon>
        <taxon>Yoonia</taxon>
    </lineage>
</organism>
<gene>
    <name evidence="2" type="ORF">SAMN04488005_0218</name>
</gene>
<evidence type="ECO:0000313" key="2">
    <source>
        <dbReference type="EMBL" id="SFR31962.1"/>
    </source>
</evidence>
<dbReference type="OrthoDB" id="7652057at2"/>
<name>A0A1I6FPT7_9RHOB</name>
<dbReference type="EMBL" id="FOYP01000001">
    <property type="protein sequence ID" value="SFR31962.1"/>
    <property type="molecule type" value="Genomic_DNA"/>
</dbReference>
<dbReference type="STRING" id="390270.SAMN04488005_0218"/>
<evidence type="ECO:0000256" key="1">
    <source>
        <dbReference type="SAM" id="Phobius"/>
    </source>
</evidence>
<dbReference type="AlphaFoldDB" id="A0A1I6FPT7"/>
<accession>A0A1I6FPT7</accession>
<keyword evidence="1" id="KW-0812">Transmembrane</keyword>
<evidence type="ECO:0000313" key="3">
    <source>
        <dbReference type="Proteomes" id="UP000199478"/>
    </source>
</evidence>
<protein>
    <submittedName>
        <fullName evidence="2">Uncharacterized protein</fullName>
    </submittedName>
</protein>